<protein>
    <submittedName>
        <fullName evidence="1">Uncharacterized protein</fullName>
    </submittedName>
</protein>
<keyword evidence="2" id="KW-1185">Reference proteome</keyword>
<comment type="caution">
    <text evidence="1">The sequence shown here is derived from an EMBL/GenBank/DDBJ whole genome shotgun (WGS) entry which is preliminary data.</text>
</comment>
<dbReference type="EMBL" id="WSZM01001353">
    <property type="protein sequence ID" value="KAF4027653.1"/>
    <property type="molecule type" value="Genomic_DNA"/>
</dbReference>
<organism evidence="1 2">
    <name type="scientific">Phytophthora infestans</name>
    <name type="common">Potato late blight agent</name>
    <name type="synonym">Botrytis infestans</name>
    <dbReference type="NCBI Taxonomy" id="4787"/>
    <lineage>
        <taxon>Eukaryota</taxon>
        <taxon>Sar</taxon>
        <taxon>Stramenopiles</taxon>
        <taxon>Oomycota</taxon>
        <taxon>Peronosporomycetes</taxon>
        <taxon>Peronosporales</taxon>
        <taxon>Peronosporaceae</taxon>
        <taxon>Phytophthora</taxon>
    </lineage>
</organism>
<dbReference type="Proteomes" id="UP000602510">
    <property type="component" value="Unassembled WGS sequence"/>
</dbReference>
<sequence length="102" mass="11743">MRKEALTPASASCDESLRTWTAREPEILMMYLAGNLDLPYPPSFVKEIMTGEHRAMLEDMHEAYFNANLTAARPASVNMHHMRFFSKNFSWLTLTGDRDTRC</sequence>
<proteinExistence type="predicted"/>
<name>A0A833S5M4_PHYIN</name>
<gene>
    <name evidence="1" type="ORF">GN244_ATG20723</name>
</gene>
<dbReference type="AlphaFoldDB" id="A0A833S5M4"/>
<evidence type="ECO:0000313" key="2">
    <source>
        <dbReference type="Proteomes" id="UP000602510"/>
    </source>
</evidence>
<reference evidence="1" key="1">
    <citation type="submission" date="2020-04" db="EMBL/GenBank/DDBJ databases">
        <title>Hybrid Assembly of Korean Phytophthora infestans isolates.</title>
        <authorList>
            <person name="Prokchorchik M."/>
            <person name="Lee Y."/>
            <person name="Seo J."/>
            <person name="Cho J.-H."/>
            <person name="Park Y.-E."/>
            <person name="Jang D.-C."/>
            <person name="Im J.-S."/>
            <person name="Choi J.-G."/>
            <person name="Park H.-J."/>
            <person name="Lee G.-B."/>
            <person name="Lee Y.-G."/>
            <person name="Hong S.-Y."/>
            <person name="Cho K."/>
            <person name="Sohn K.H."/>
        </authorList>
    </citation>
    <scope>NUCLEOTIDE SEQUENCE</scope>
    <source>
        <strain evidence="1">KR_1_A1</strain>
    </source>
</reference>
<evidence type="ECO:0000313" key="1">
    <source>
        <dbReference type="EMBL" id="KAF4027653.1"/>
    </source>
</evidence>
<accession>A0A833S5M4</accession>